<dbReference type="InterPro" id="IPR045063">
    <property type="entry name" value="Dynamin_N"/>
</dbReference>
<comment type="caution">
    <text evidence="2">The sequence shown here is derived from an EMBL/GenBank/DDBJ whole genome shotgun (WGS) entry which is preliminary data.</text>
</comment>
<dbReference type="InterPro" id="IPR027417">
    <property type="entry name" value="P-loop_NTPase"/>
</dbReference>
<protein>
    <recommendedName>
        <fullName evidence="1">Dynamin N-terminal domain-containing protein</fullName>
    </recommendedName>
</protein>
<dbReference type="RefSeq" id="XP_062641824.1">
    <property type="nucleotide sequence ID" value="XM_062789744.1"/>
</dbReference>
<feature type="domain" description="Dynamin N-terminal" evidence="1">
    <location>
        <begin position="11"/>
        <end position="58"/>
    </location>
</feature>
<reference evidence="2" key="1">
    <citation type="journal article" date="2023" name="Mol. Phylogenet. Evol.">
        <title>Genome-scale phylogeny and comparative genomics of the fungal order Sordariales.</title>
        <authorList>
            <person name="Hensen N."/>
            <person name="Bonometti L."/>
            <person name="Westerberg I."/>
            <person name="Brannstrom I.O."/>
            <person name="Guillou S."/>
            <person name="Cros-Aarteil S."/>
            <person name="Calhoun S."/>
            <person name="Haridas S."/>
            <person name="Kuo A."/>
            <person name="Mondo S."/>
            <person name="Pangilinan J."/>
            <person name="Riley R."/>
            <person name="LaButti K."/>
            <person name="Andreopoulos B."/>
            <person name="Lipzen A."/>
            <person name="Chen C."/>
            <person name="Yan M."/>
            <person name="Daum C."/>
            <person name="Ng V."/>
            <person name="Clum A."/>
            <person name="Steindorff A."/>
            <person name="Ohm R.A."/>
            <person name="Martin F."/>
            <person name="Silar P."/>
            <person name="Natvig D.O."/>
            <person name="Lalanne C."/>
            <person name="Gautier V."/>
            <person name="Ament-Velasquez S.L."/>
            <person name="Kruys A."/>
            <person name="Hutchinson M.I."/>
            <person name="Powell A.J."/>
            <person name="Barry K."/>
            <person name="Miller A.N."/>
            <person name="Grigoriev I.V."/>
            <person name="Debuchy R."/>
            <person name="Gladieux P."/>
            <person name="Hiltunen Thoren M."/>
            <person name="Johannesson H."/>
        </authorList>
    </citation>
    <scope>NUCLEOTIDE SEQUENCE</scope>
    <source>
        <strain evidence="2">CBS 731.68</strain>
    </source>
</reference>
<dbReference type="Pfam" id="PF00350">
    <property type="entry name" value="Dynamin_N"/>
    <property type="match status" value="1"/>
</dbReference>
<evidence type="ECO:0000259" key="1">
    <source>
        <dbReference type="Pfam" id="PF00350"/>
    </source>
</evidence>
<evidence type="ECO:0000313" key="3">
    <source>
        <dbReference type="Proteomes" id="UP001302602"/>
    </source>
</evidence>
<feature type="non-terminal residue" evidence="2">
    <location>
        <position position="1"/>
    </location>
</feature>
<keyword evidence="3" id="KW-1185">Reference proteome</keyword>
<proteinExistence type="predicted"/>
<evidence type="ECO:0000313" key="2">
    <source>
        <dbReference type="EMBL" id="KAK4118051.1"/>
    </source>
</evidence>
<dbReference type="EMBL" id="MU853289">
    <property type="protein sequence ID" value="KAK4118051.1"/>
    <property type="molecule type" value="Genomic_DNA"/>
</dbReference>
<sequence>GLSQYVDLPQIIVCGDQSSGKSSTLEAISEMSFPAQNNLCTRFATELILRQTPTAGVDIRITPGPERSDEEKVRPKNISYNGTLADLDIDYIIEDAKSAMDLDGNSKVFRTRVLHLSTSTHATLEVDRIDGLVIWT</sequence>
<accession>A0AAN6TQ13</accession>
<dbReference type="GeneID" id="87826514"/>
<reference evidence="2" key="2">
    <citation type="submission" date="2023-05" db="EMBL/GenBank/DDBJ databases">
        <authorList>
            <consortium name="Lawrence Berkeley National Laboratory"/>
            <person name="Steindorff A."/>
            <person name="Hensen N."/>
            <person name="Bonometti L."/>
            <person name="Westerberg I."/>
            <person name="Brannstrom I.O."/>
            <person name="Guillou S."/>
            <person name="Cros-Aarteil S."/>
            <person name="Calhoun S."/>
            <person name="Haridas S."/>
            <person name="Kuo A."/>
            <person name="Mondo S."/>
            <person name="Pangilinan J."/>
            <person name="Riley R."/>
            <person name="Labutti K."/>
            <person name="Andreopoulos B."/>
            <person name="Lipzen A."/>
            <person name="Chen C."/>
            <person name="Yanf M."/>
            <person name="Daum C."/>
            <person name="Ng V."/>
            <person name="Clum A."/>
            <person name="Ohm R."/>
            <person name="Martin F."/>
            <person name="Silar P."/>
            <person name="Natvig D."/>
            <person name="Lalanne C."/>
            <person name="Gautier V."/>
            <person name="Ament-Velasquez S.L."/>
            <person name="Kruys A."/>
            <person name="Hutchinson M.I."/>
            <person name="Powell A.J."/>
            <person name="Barry K."/>
            <person name="Miller A.N."/>
            <person name="Grigoriev I.V."/>
            <person name="Debuchy R."/>
            <person name="Gladieux P."/>
            <person name="Thoren M.H."/>
            <person name="Johannesson H."/>
        </authorList>
    </citation>
    <scope>NUCLEOTIDE SEQUENCE</scope>
    <source>
        <strain evidence="2">CBS 731.68</strain>
    </source>
</reference>
<dbReference type="Proteomes" id="UP001302602">
    <property type="component" value="Unassembled WGS sequence"/>
</dbReference>
<gene>
    <name evidence="2" type="ORF">N657DRAFT_584328</name>
</gene>
<dbReference type="InterPro" id="IPR022812">
    <property type="entry name" value="Dynamin"/>
</dbReference>
<name>A0AAN6TQ13_9PEZI</name>
<dbReference type="PRINTS" id="PR00195">
    <property type="entry name" value="DYNAMIN"/>
</dbReference>
<dbReference type="SUPFAM" id="SSF52540">
    <property type="entry name" value="P-loop containing nucleoside triphosphate hydrolases"/>
    <property type="match status" value="1"/>
</dbReference>
<dbReference type="Gene3D" id="3.40.50.300">
    <property type="entry name" value="P-loop containing nucleotide triphosphate hydrolases"/>
    <property type="match status" value="1"/>
</dbReference>
<dbReference type="AlphaFoldDB" id="A0AAN6TQ13"/>
<organism evidence="2 3">
    <name type="scientific">Parathielavia appendiculata</name>
    <dbReference type="NCBI Taxonomy" id="2587402"/>
    <lineage>
        <taxon>Eukaryota</taxon>
        <taxon>Fungi</taxon>
        <taxon>Dikarya</taxon>
        <taxon>Ascomycota</taxon>
        <taxon>Pezizomycotina</taxon>
        <taxon>Sordariomycetes</taxon>
        <taxon>Sordariomycetidae</taxon>
        <taxon>Sordariales</taxon>
        <taxon>Chaetomiaceae</taxon>
        <taxon>Parathielavia</taxon>
    </lineage>
</organism>